<dbReference type="PANTHER" id="PTHR47027:SF25">
    <property type="entry name" value="REVERSE TRANSCRIPTASE DOMAIN-CONTAINING PROTEIN"/>
    <property type="match status" value="1"/>
</dbReference>
<dbReference type="InterPro" id="IPR000477">
    <property type="entry name" value="RT_dom"/>
</dbReference>
<dbReference type="InterPro" id="IPR045609">
    <property type="entry name" value="DUF6451"/>
</dbReference>
<name>A0AAD1WRM9_PELCU</name>
<dbReference type="PROSITE" id="PS50878">
    <property type="entry name" value="RT_POL"/>
    <property type="match status" value="1"/>
</dbReference>
<dbReference type="Pfam" id="PF00078">
    <property type="entry name" value="RVT_1"/>
    <property type="match status" value="1"/>
</dbReference>
<organism evidence="3 4">
    <name type="scientific">Pelobates cultripes</name>
    <name type="common">Western spadefoot toad</name>
    <dbReference type="NCBI Taxonomy" id="61616"/>
    <lineage>
        <taxon>Eukaryota</taxon>
        <taxon>Metazoa</taxon>
        <taxon>Chordata</taxon>
        <taxon>Craniata</taxon>
        <taxon>Vertebrata</taxon>
        <taxon>Euteleostomi</taxon>
        <taxon>Amphibia</taxon>
        <taxon>Batrachia</taxon>
        <taxon>Anura</taxon>
        <taxon>Pelobatoidea</taxon>
        <taxon>Pelobatidae</taxon>
        <taxon>Pelobates</taxon>
    </lineage>
</organism>
<protein>
    <recommendedName>
        <fullName evidence="2">Reverse transcriptase domain-containing protein</fullName>
    </recommendedName>
</protein>
<proteinExistence type="predicted"/>
<feature type="domain" description="Reverse transcriptase" evidence="2">
    <location>
        <begin position="1"/>
        <end position="177"/>
    </location>
</feature>
<sequence length="339" mass="38837">MDQIAILCIVVEQYLEWNSSLYINFIDYEKAFHSVDQEVLRKLLQHNGIPAKVLNLIKSSYEGMTSRVIHRGQLTNSFHVKTGVRQGCLLSPFLSLITINWIMKTSTSKHRNGIQWTMWSELDDLDFAEGPCTSLPQPAADEKTKILKTNFSNINPIIPNGSPLEEVQFFTYLGIIIEQQGGTDADVKARIGKARVAFIQLKNIWAYRELTLTIKIRLFNSNVKSVLLYRAETWRTTKNTNKRIQTFINSCFRRILHIRWPDTVSNTNLWERTCQLSAEAVIWKRRWGWIGHTLHKLPTSPGRLSGETPKERGREVVQETPGDATSRQISQGWATPGVN</sequence>
<evidence type="ECO:0000313" key="3">
    <source>
        <dbReference type="EMBL" id="CAH2319297.1"/>
    </source>
</evidence>
<gene>
    <name evidence="3" type="ORF">PECUL_23A013484</name>
</gene>
<dbReference type="Proteomes" id="UP001295444">
    <property type="component" value="Chromosome 10"/>
</dbReference>
<dbReference type="PANTHER" id="PTHR47027">
    <property type="entry name" value="REVERSE TRANSCRIPTASE DOMAIN-CONTAINING PROTEIN"/>
    <property type="match status" value="1"/>
</dbReference>
<dbReference type="EMBL" id="OW240921">
    <property type="protein sequence ID" value="CAH2319297.1"/>
    <property type="molecule type" value="Genomic_DNA"/>
</dbReference>
<accession>A0AAD1WRM9</accession>
<dbReference type="AlphaFoldDB" id="A0AAD1WRM9"/>
<keyword evidence="4" id="KW-1185">Reference proteome</keyword>
<evidence type="ECO:0000313" key="4">
    <source>
        <dbReference type="Proteomes" id="UP001295444"/>
    </source>
</evidence>
<feature type="compositionally biased region" description="Basic and acidic residues" evidence="1">
    <location>
        <begin position="308"/>
        <end position="317"/>
    </location>
</feature>
<evidence type="ECO:0000259" key="2">
    <source>
        <dbReference type="PROSITE" id="PS50878"/>
    </source>
</evidence>
<feature type="compositionally biased region" description="Polar residues" evidence="1">
    <location>
        <begin position="323"/>
        <end position="339"/>
    </location>
</feature>
<evidence type="ECO:0000256" key="1">
    <source>
        <dbReference type="SAM" id="MobiDB-lite"/>
    </source>
</evidence>
<reference evidence="3" key="1">
    <citation type="submission" date="2022-03" db="EMBL/GenBank/DDBJ databases">
        <authorList>
            <person name="Alioto T."/>
            <person name="Alioto T."/>
            <person name="Gomez Garrido J."/>
        </authorList>
    </citation>
    <scope>NUCLEOTIDE SEQUENCE</scope>
</reference>
<feature type="region of interest" description="Disordered" evidence="1">
    <location>
        <begin position="300"/>
        <end position="339"/>
    </location>
</feature>
<dbReference type="Pfam" id="PF20049">
    <property type="entry name" value="DUF6451"/>
    <property type="match status" value="1"/>
</dbReference>